<feature type="signal peptide" evidence="1">
    <location>
        <begin position="1"/>
        <end position="18"/>
    </location>
</feature>
<protein>
    <submittedName>
        <fullName evidence="2">Uncharacterized protein</fullName>
    </submittedName>
</protein>
<dbReference type="OrthoDB" id="10048022at2759"/>
<reference evidence="2" key="1">
    <citation type="submission" date="2021-02" db="EMBL/GenBank/DDBJ databases">
        <authorList>
            <person name="Nowell W R."/>
        </authorList>
    </citation>
    <scope>NUCLEOTIDE SEQUENCE</scope>
</reference>
<name>A0A814T5U4_ADIRI</name>
<gene>
    <name evidence="2" type="ORF">EDS130_LOCUS22931</name>
</gene>
<dbReference type="Proteomes" id="UP000663852">
    <property type="component" value="Unassembled WGS sequence"/>
</dbReference>
<accession>A0A814T5U4</accession>
<evidence type="ECO:0000313" key="3">
    <source>
        <dbReference type="Proteomes" id="UP000663852"/>
    </source>
</evidence>
<comment type="caution">
    <text evidence="2">The sequence shown here is derived from an EMBL/GenBank/DDBJ whole genome shotgun (WGS) entry which is preliminary data.</text>
</comment>
<evidence type="ECO:0000313" key="2">
    <source>
        <dbReference type="EMBL" id="CAF1157088.1"/>
    </source>
</evidence>
<keyword evidence="1" id="KW-0732">Signal</keyword>
<dbReference type="EMBL" id="CAJNOJ010000123">
    <property type="protein sequence ID" value="CAF1157088.1"/>
    <property type="molecule type" value="Genomic_DNA"/>
</dbReference>
<organism evidence="2 3">
    <name type="scientific">Adineta ricciae</name>
    <name type="common">Rotifer</name>
    <dbReference type="NCBI Taxonomy" id="249248"/>
    <lineage>
        <taxon>Eukaryota</taxon>
        <taxon>Metazoa</taxon>
        <taxon>Spiralia</taxon>
        <taxon>Gnathifera</taxon>
        <taxon>Rotifera</taxon>
        <taxon>Eurotatoria</taxon>
        <taxon>Bdelloidea</taxon>
        <taxon>Adinetida</taxon>
        <taxon>Adinetidae</taxon>
        <taxon>Adineta</taxon>
    </lineage>
</organism>
<evidence type="ECO:0000256" key="1">
    <source>
        <dbReference type="SAM" id="SignalP"/>
    </source>
</evidence>
<sequence>MLLQIFTLLILVLPSCRSSYFVRIYSNQAEFIRPLDKLPLEFTEDEWNHIRSDSITLSSENINITSQTITEKKKSLNGAKILIRSPVSSNENTMMLVPGILVDESSNLVQITDESITGHPTLFFTVLPKHIFYLESPPTSKFYVNFTYVTTDSKVNVTFLQSNLKWHTQYQLNIYDDYRTLITMANIRNDGQSSVSIDHAELIGGDINLNVRNLHRTEHLSFARASVASSHFSADLPTIPPMIEEGEELTGLYVFPINQPFTIDAKTNYLLPMVRPHVIMERYGLISKYFSFAPSSGKAQRAYRLQSDRFISSGNCIVRDMDRIVGETRLPNLAAQNKFDFSLGIDPDIVYKENVTLISSTTFYDENIRAKHTHYESSTYRNSTRDTYEIHLIIQNYKSRSITVEYQQICSTFYRIIALTTVLDNNLFVRDDSTIKSTLSLNAYDIQSYSYTLVVVQ</sequence>
<dbReference type="PANTHER" id="PTHR38075:SF1">
    <property type="entry name" value="DUF4139 DOMAIN-CONTAINING PROTEIN"/>
    <property type="match status" value="1"/>
</dbReference>
<proteinExistence type="predicted"/>
<dbReference type="AlphaFoldDB" id="A0A814T5U4"/>
<dbReference type="PANTHER" id="PTHR38075">
    <property type="entry name" value="DUF4139 DOMAIN-CONTAINING PROTEIN"/>
    <property type="match status" value="1"/>
</dbReference>
<feature type="chain" id="PRO_5032701729" evidence="1">
    <location>
        <begin position="19"/>
        <end position="457"/>
    </location>
</feature>